<dbReference type="InterPro" id="IPR015422">
    <property type="entry name" value="PyrdxlP-dep_Trfase_small"/>
</dbReference>
<dbReference type="InterPro" id="IPR015421">
    <property type="entry name" value="PyrdxlP-dep_Trfase_major"/>
</dbReference>
<proteinExistence type="inferred from homology"/>
<evidence type="ECO:0000256" key="2">
    <source>
        <dbReference type="ARBA" id="ARBA00037999"/>
    </source>
</evidence>
<dbReference type="eggNOG" id="COG0399">
    <property type="taxonomic scope" value="Bacteria"/>
</dbReference>
<dbReference type="GO" id="GO:0000271">
    <property type="term" value="P:polysaccharide biosynthetic process"/>
    <property type="evidence" value="ECO:0007669"/>
    <property type="project" value="TreeGrafter"/>
</dbReference>
<evidence type="ECO:0000256" key="1">
    <source>
        <dbReference type="ARBA" id="ARBA00022898"/>
    </source>
</evidence>
<dbReference type="Pfam" id="PF01041">
    <property type="entry name" value="DegT_DnrJ_EryC1"/>
    <property type="match status" value="1"/>
</dbReference>
<evidence type="ECO:0000256" key="3">
    <source>
        <dbReference type="RuleBase" id="RU004508"/>
    </source>
</evidence>
<dbReference type="PANTHER" id="PTHR30244">
    <property type="entry name" value="TRANSAMINASE"/>
    <property type="match status" value="1"/>
</dbReference>
<name>L0GU53_9GAMM</name>
<dbReference type="STRING" id="765912.Thimo_0028"/>
<evidence type="ECO:0000313" key="4">
    <source>
        <dbReference type="EMBL" id="AGA88905.1"/>
    </source>
</evidence>
<evidence type="ECO:0000313" key="5">
    <source>
        <dbReference type="Proteomes" id="UP000010816"/>
    </source>
</evidence>
<dbReference type="InterPro" id="IPR000653">
    <property type="entry name" value="DegT/StrS_aminotransferase"/>
</dbReference>
<dbReference type="Gene3D" id="3.90.1150.10">
    <property type="entry name" value="Aspartate Aminotransferase, domain 1"/>
    <property type="match status" value="1"/>
</dbReference>
<dbReference type="HOGENOM" id="CLU_713582_0_0_6"/>
<dbReference type="OrthoDB" id="9804264at2"/>
<dbReference type="Gene3D" id="3.40.640.10">
    <property type="entry name" value="Type I PLP-dependent aspartate aminotransferase-like (Major domain)"/>
    <property type="match status" value="1"/>
</dbReference>
<dbReference type="KEGG" id="tmb:Thimo_0028"/>
<gene>
    <name evidence="4" type="ORF">Thimo_0028</name>
</gene>
<dbReference type="GO" id="GO:0008483">
    <property type="term" value="F:transaminase activity"/>
    <property type="evidence" value="ECO:0007669"/>
    <property type="project" value="TreeGrafter"/>
</dbReference>
<dbReference type="InterPro" id="IPR015424">
    <property type="entry name" value="PyrdxlP-dep_Trfase"/>
</dbReference>
<accession>L0GU53</accession>
<keyword evidence="5" id="KW-1185">Reference proteome</keyword>
<keyword evidence="1 3" id="KW-0663">Pyridoxal phosphate</keyword>
<dbReference type="PANTHER" id="PTHR30244:SF34">
    <property type="entry name" value="DTDP-4-AMINO-4,6-DIDEOXYGALACTOSE TRANSAMINASE"/>
    <property type="match status" value="1"/>
</dbReference>
<dbReference type="SUPFAM" id="SSF53383">
    <property type="entry name" value="PLP-dependent transferases"/>
    <property type="match status" value="1"/>
</dbReference>
<protein>
    <submittedName>
        <fullName evidence="4">Putative PLP-dependent enzyme possibly involved in cell wall biogenesis</fullName>
    </submittedName>
</protein>
<sequence>MQIGLDTVEEFWNWDQVEQSRARARVTSREAFQDEFGYFIGVGAERVYSMPSGHQGLEWLLRARLDSRRHVMVPAFNCSVVQDAVTAAGLQSQLYDFSPQPGIFEWERVIEEMTPNVGVLIVTHYFGVPVDFRPVLDHCAARGIIVIEDCAHTLGGAVGGQQVGTLGDATIFSFNYDKPISLGWGGVAVMNNMSAFDATLASGYRVPETGEEMALLRQFASAMAERRRMIPYQNLLPTRLLHRLRVLKSHSFRTSRNISIGAVQAELGRWCLAQYPEVLQVRKRNAETLAAYVPLQTWPVDEAVEPAWVKQKVHIPDEHRRQSLSSGFQRKGIRAGNFNWPSLIDGQGREGCHQALDAATNWIDVPVHQNLTDSTMAQLIDGFKETV</sequence>
<dbReference type="GO" id="GO:0030170">
    <property type="term" value="F:pyridoxal phosphate binding"/>
    <property type="evidence" value="ECO:0007669"/>
    <property type="project" value="TreeGrafter"/>
</dbReference>
<dbReference type="EMBL" id="CP003051">
    <property type="protein sequence ID" value="AGA88905.1"/>
    <property type="molecule type" value="Genomic_DNA"/>
</dbReference>
<dbReference type="AlphaFoldDB" id="L0GU53"/>
<comment type="similarity">
    <text evidence="2 3">Belongs to the DegT/DnrJ/EryC1 family.</text>
</comment>
<organism evidence="4 5">
    <name type="scientific">Thioflavicoccus mobilis 8321</name>
    <dbReference type="NCBI Taxonomy" id="765912"/>
    <lineage>
        <taxon>Bacteria</taxon>
        <taxon>Pseudomonadati</taxon>
        <taxon>Pseudomonadota</taxon>
        <taxon>Gammaproteobacteria</taxon>
        <taxon>Chromatiales</taxon>
        <taxon>Chromatiaceae</taxon>
        <taxon>Thioflavicoccus</taxon>
    </lineage>
</organism>
<dbReference type="Proteomes" id="UP000010816">
    <property type="component" value="Chromosome"/>
</dbReference>
<reference evidence="4 5" key="1">
    <citation type="submission" date="2011-09" db="EMBL/GenBank/DDBJ databases">
        <title>Complete sequence of chromosome of Thioflavicoccus mobilis 8321.</title>
        <authorList>
            <consortium name="US DOE Joint Genome Institute"/>
            <person name="Lucas S."/>
            <person name="Han J."/>
            <person name="Lapidus A."/>
            <person name="Cheng J.-F."/>
            <person name="Goodwin L."/>
            <person name="Pitluck S."/>
            <person name="Peters L."/>
            <person name="Ovchinnikova G."/>
            <person name="Lu M."/>
            <person name="Detter J.C."/>
            <person name="Han C."/>
            <person name="Tapia R."/>
            <person name="Land M."/>
            <person name="Hauser L."/>
            <person name="Kyrpides N."/>
            <person name="Ivanova N."/>
            <person name="Pagani I."/>
            <person name="Vogl K."/>
            <person name="Liu Z."/>
            <person name="Imhoff J."/>
            <person name="Thiel V."/>
            <person name="Frigaard N.-U."/>
            <person name="Bryant D."/>
            <person name="Woyke T."/>
        </authorList>
    </citation>
    <scope>NUCLEOTIDE SEQUENCE [LARGE SCALE GENOMIC DNA]</scope>
    <source>
        <strain evidence="4 5">8321</strain>
    </source>
</reference>